<dbReference type="Pfam" id="PF22200">
    <property type="entry name" value="ExsA_N"/>
    <property type="match status" value="1"/>
</dbReference>
<dbReference type="PANTHER" id="PTHR43280">
    <property type="entry name" value="ARAC-FAMILY TRANSCRIPTIONAL REGULATOR"/>
    <property type="match status" value="1"/>
</dbReference>
<evidence type="ECO:0000256" key="3">
    <source>
        <dbReference type="ARBA" id="ARBA00023163"/>
    </source>
</evidence>
<evidence type="ECO:0000259" key="4">
    <source>
        <dbReference type="PROSITE" id="PS01124"/>
    </source>
</evidence>
<keyword evidence="3" id="KW-0804">Transcription</keyword>
<gene>
    <name evidence="5" type="ORF">POF45_04260</name>
</gene>
<dbReference type="Pfam" id="PF12833">
    <property type="entry name" value="HTH_18"/>
    <property type="match status" value="1"/>
</dbReference>
<keyword evidence="2" id="KW-0238">DNA-binding</keyword>
<dbReference type="SMART" id="SM00342">
    <property type="entry name" value="HTH_ARAC"/>
    <property type="match status" value="1"/>
</dbReference>
<feature type="domain" description="HTH araC/xylS-type" evidence="4">
    <location>
        <begin position="170"/>
        <end position="268"/>
    </location>
</feature>
<sequence length="287" mass="32689">MQGANTLDQKISPCRWCIPAFQSLSTSVEGVYILTRGGLTIRDVNVIRCVEAGELLFVRRGSYLVSTGEHRSELLWIPLSEQFLQSFIQRFGALLGEVERRDKCGGNIIVFASNPLLVDCVKSMKTLLAHEHPPMLASLKVEELLMLFVFGPQGAELMSLLRQQSNRHVERLQQFMEQYFLKEWRLSQFSREFGMGLTTFKELFGVVYGVSPRAWISERRILHAHHLLLNSELSIADIAMASGFSSQSYFTQSYRRRFGCTPSRSRQGKESVLKYASMISIRLKEPA</sequence>
<dbReference type="Gene3D" id="1.10.10.60">
    <property type="entry name" value="Homeodomain-like"/>
    <property type="match status" value="1"/>
</dbReference>
<proteinExistence type="predicted"/>
<keyword evidence="6" id="KW-1185">Reference proteome</keyword>
<dbReference type="PROSITE" id="PS00041">
    <property type="entry name" value="HTH_ARAC_FAMILY_1"/>
    <property type="match status" value="1"/>
</dbReference>
<organism evidence="5 6">
    <name type="scientific">Pseudomonas fungipugnans</name>
    <dbReference type="NCBI Taxonomy" id="3024217"/>
    <lineage>
        <taxon>Bacteria</taxon>
        <taxon>Pseudomonadati</taxon>
        <taxon>Pseudomonadota</taxon>
        <taxon>Gammaproteobacteria</taxon>
        <taxon>Pseudomonadales</taxon>
        <taxon>Pseudomonadaceae</taxon>
        <taxon>Pseudomonas</taxon>
    </lineage>
</organism>
<keyword evidence="1" id="KW-0805">Transcription regulation</keyword>
<dbReference type="Proteomes" id="UP001159100">
    <property type="component" value="Unassembled WGS sequence"/>
</dbReference>
<dbReference type="InterPro" id="IPR018060">
    <property type="entry name" value="HTH_AraC"/>
</dbReference>
<dbReference type="SUPFAM" id="SSF46689">
    <property type="entry name" value="Homeodomain-like"/>
    <property type="match status" value="1"/>
</dbReference>
<protein>
    <submittedName>
        <fullName evidence="5">AraC family transcriptional regulator</fullName>
    </submittedName>
</protein>
<dbReference type="PRINTS" id="PR00032">
    <property type="entry name" value="HTHARAC"/>
</dbReference>
<name>A0ABT6QID4_9PSED</name>
<dbReference type="InterPro" id="IPR054015">
    <property type="entry name" value="ExsA-like_N"/>
</dbReference>
<dbReference type="EMBL" id="JARBWL010000001">
    <property type="protein sequence ID" value="MDI2590648.1"/>
    <property type="molecule type" value="Genomic_DNA"/>
</dbReference>
<dbReference type="PROSITE" id="PS01124">
    <property type="entry name" value="HTH_ARAC_FAMILY_2"/>
    <property type="match status" value="1"/>
</dbReference>
<dbReference type="InterPro" id="IPR020449">
    <property type="entry name" value="Tscrpt_reg_AraC-type_HTH"/>
</dbReference>
<evidence type="ECO:0000256" key="2">
    <source>
        <dbReference type="ARBA" id="ARBA00023125"/>
    </source>
</evidence>
<reference evidence="5 6" key="1">
    <citation type="submission" date="2023-02" db="EMBL/GenBank/DDBJ databases">
        <title>Pseudomonas chrutzelriedensis sp. nov., a potently antifungal strain isolated from moss.</title>
        <authorList>
            <person name="Schnyder A."/>
            <person name="Kalawong R."/>
            <person name="Eberl L."/>
            <person name="Agnoli K."/>
        </authorList>
    </citation>
    <scope>NUCLEOTIDE SEQUENCE [LARGE SCALE GENOMIC DNA]</scope>
    <source>
        <strain evidence="5 6">681</strain>
    </source>
</reference>
<accession>A0ABT6QID4</accession>
<comment type="caution">
    <text evidence="5">The sequence shown here is derived from an EMBL/GenBank/DDBJ whole genome shotgun (WGS) entry which is preliminary data.</text>
</comment>
<dbReference type="PANTHER" id="PTHR43280:SF2">
    <property type="entry name" value="HTH-TYPE TRANSCRIPTIONAL REGULATOR EXSA"/>
    <property type="match status" value="1"/>
</dbReference>
<evidence type="ECO:0000313" key="5">
    <source>
        <dbReference type="EMBL" id="MDI2590648.1"/>
    </source>
</evidence>
<evidence type="ECO:0000256" key="1">
    <source>
        <dbReference type="ARBA" id="ARBA00023015"/>
    </source>
</evidence>
<dbReference type="RefSeq" id="WP_259494698.1">
    <property type="nucleotide sequence ID" value="NZ_JARBWL010000001.1"/>
</dbReference>
<dbReference type="InterPro" id="IPR018062">
    <property type="entry name" value="HTH_AraC-typ_CS"/>
</dbReference>
<evidence type="ECO:0000313" key="6">
    <source>
        <dbReference type="Proteomes" id="UP001159100"/>
    </source>
</evidence>
<dbReference type="InterPro" id="IPR009057">
    <property type="entry name" value="Homeodomain-like_sf"/>
</dbReference>